<feature type="region of interest" description="Disordered" evidence="10">
    <location>
        <begin position="540"/>
        <end position="568"/>
    </location>
</feature>
<protein>
    <submittedName>
        <fullName evidence="12">Uncharacterized LOC108931760</fullName>
    </submittedName>
</protein>
<feature type="region of interest" description="Disordered" evidence="10">
    <location>
        <begin position="872"/>
        <end position="988"/>
    </location>
</feature>
<proteinExistence type="predicted"/>
<feature type="compositionally biased region" description="Low complexity" evidence="10">
    <location>
        <begin position="543"/>
        <end position="568"/>
    </location>
</feature>
<dbReference type="Gene3D" id="3.30.160.60">
    <property type="entry name" value="Classic Zinc Finger"/>
    <property type="match status" value="7"/>
</dbReference>
<feature type="region of interest" description="Disordered" evidence="10">
    <location>
        <begin position="256"/>
        <end position="317"/>
    </location>
</feature>
<keyword evidence="6" id="KW-0805">Transcription regulation</keyword>
<evidence type="ECO:0000256" key="3">
    <source>
        <dbReference type="ARBA" id="ARBA00022737"/>
    </source>
</evidence>
<feature type="domain" description="C2H2-type" evidence="11">
    <location>
        <begin position="600"/>
        <end position="622"/>
    </location>
</feature>
<dbReference type="RefSeq" id="XP_018603275.2">
    <property type="nucleotide sequence ID" value="XM_018747759.2"/>
</dbReference>
<feature type="region of interest" description="Disordered" evidence="10">
    <location>
        <begin position="454"/>
        <end position="527"/>
    </location>
</feature>
<dbReference type="Proteomes" id="UP000694397">
    <property type="component" value="Chromosome 23"/>
</dbReference>
<feature type="compositionally biased region" description="Basic and acidic residues" evidence="10">
    <location>
        <begin position="908"/>
        <end position="918"/>
    </location>
</feature>
<keyword evidence="13" id="KW-1185">Reference proteome</keyword>
<dbReference type="Pfam" id="PF00096">
    <property type="entry name" value="zf-C2H2"/>
    <property type="match status" value="5"/>
</dbReference>
<name>A0A8C9VRL3_SCLFO</name>
<feature type="domain" description="C2H2-type" evidence="11">
    <location>
        <begin position="1128"/>
        <end position="1155"/>
    </location>
</feature>
<feature type="region of interest" description="Disordered" evidence="10">
    <location>
        <begin position="119"/>
        <end position="138"/>
    </location>
</feature>
<gene>
    <name evidence="12" type="primary">LOC108931760</name>
</gene>
<feature type="region of interest" description="Disordered" evidence="10">
    <location>
        <begin position="773"/>
        <end position="802"/>
    </location>
</feature>
<feature type="domain" description="C2H2-type" evidence="11">
    <location>
        <begin position="726"/>
        <end position="753"/>
    </location>
</feature>
<dbReference type="RefSeq" id="XP_018603277.2">
    <property type="nucleotide sequence ID" value="XM_018747761.2"/>
</dbReference>
<dbReference type="PROSITE" id="PS00028">
    <property type="entry name" value="ZINC_FINGER_C2H2_1"/>
    <property type="match status" value="8"/>
</dbReference>
<feature type="region of interest" description="Disordered" evidence="10">
    <location>
        <begin position="174"/>
        <end position="214"/>
    </location>
</feature>
<dbReference type="KEGG" id="sfm:108931760"/>
<dbReference type="GeneID" id="108931760"/>
<feature type="compositionally biased region" description="Polar residues" evidence="10">
    <location>
        <begin position="648"/>
        <end position="660"/>
    </location>
</feature>
<feature type="compositionally biased region" description="Low complexity" evidence="10">
    <location>
        <begin position="178"/>
        <end position="202"/>
    </location>
</feature>
<dbReference type="InterPro" id="IPR036236">
    <property type="entry name" value="Znf_C2H2_sf"/>
</dbReference>
<dbReference type="GO" id="GO:0005694">
    <property type="term" value="C:chromosome"/>
    <property type="evidence" value="ECO:0007669"/>
    <property type="project" value="UniProtKB-ARBA"/>
</dbReference>
<keyword evidence="3" id="KW-0677">Repeat</keyword>
<keyword evidence="7" id="KW-0804">Transcription</keyword>
<accession>A0A8C9VRL3</accession>
<dbReference type="Ensembl" id="ENSSFOT00015066025.1">
    <property type="protein sequence ID" value="ENSSFOP00015063796.1"/>
    <property type="gene ID" value="ENSSFOG00015025317.1"/>
</dbReference>
<organism evidence="12 13">
    <name type="scientific">Scleropages formosus</name>
    <name type="common">Asian bonytongue</name>
    <name type="synonym">Osteoglossum formosum</name>
    <dbReference type="NCBI Taxonomy" id="113540"/>
    <lineage>
        <taxon>Eukaryota</taxon>
        <taxon>Metazoa</taxon>
        <taxon>Chordata</taxon>
        <taxon>Craniata</taxon>
        <taxon>Vertebrata</taxon>
        <taxon>Euteleostomi</taxon>
        <taxon>Actinopterygii</taxon>
        <taxon>Neopterygii</taxon>
        <taxon>Teleostei</taxon>
        <taxon>Osteoglossocephala</taxon>
        <taxon>Osteoglossomorpha</taxon>
        <taxon>Osteoglossiformes</taxon>
        <taxon>Osteoglossidae</taxon>
        <taxon>Scleropages</taxon>
    </lineage>
</organism>
<dbReference type="FunFam" id="3.30.160.60:FF:000478">
    <property type="entry name" value="Zinc finger protein 133"/>
    <property type="match status" value="1"/>
</dbReference>
<dbReference type="FunFam" id="3.30.160.60:FF:001732">
    <property type="entry name" value="Zgc:162936"/>
    <property type="match status" value="1"/>
</dbReference>
<evidence type="ECO:0000313" key="12">
    <source>
        <dbReference type="Ensembl" id="ENSSFOP00015063796.1"/>
    </source>
</evidence>
<feature type="region of interest" description="Disordered" evidence="10">
    <location>
        <begin position="1"/>
        <end position="58"/>
    </location>
</feature>
<feature type="domain" description="C2H2-type" evidence="11">
    <location>
        <begin position="1265"/>
        <end position="1293"/>
    </location>
</feature>
<feature type="compositionally biased region" description="Polar residues" evidence="10">
    <location>
        <begin position="1"/>
        <end position="10"/>
    </location>
</feature>
<dbReference type="PROSITE" id="PS50157">
    <property type="entry name" value="ZINC_FINGER_C2H2_2"/>
    <property type="match status" value="9"/>
</dbReference>
<evidence type="ECO:0000256" key="9">
    <source>
        <dbReference type="PROSITE-ProRule" id="PRU00042"/>
    </source>
</evidence>
<feature type="region of interest" description="Disordered" evidence="10">
    <location>
        <begin position="1477"/>
        <end position="1534"/>
    </location>
</feature>
<keyword evidence="2" id="KW-0479">Metal-binding</keyword>
<feature type="domain" description="C2H2-type" evidence="11">
    <location>
        <begin position="753"/>
        <end position="780"/>
    </location>
</feature>
<dbReference type="PANTHER" id="PTHR24406">
    <property type="entry name" value="TRANSCRIPTIONAL REPRESSOR CTCFL-RELATED"/>
    <property type="match status" value="1"/>
</dbReference>
<keyword evidence="5" id="KW-0862">Zinc</keyword>
<feature type="region of interest" description="Disordered" evidence="10">
    <location>
        <begin position="1068"/>
        <end position="1125"/>
    </location>
</feature>
<dbReference type="GO" id="GO:0045893">
    <property type="term" value="P:positive regulation of DNA-templated transcription"/>
    <property type="evidence" value="ECO:0007669"/>
    <property type="project" value="UniProtKB-ARBA"/>
</dbReference>
<feature type="compositionally biased region" description="Low complexity" evidence="10">
    <location>
        <begin position="661"/>
        <end position="683"/>
    </location>
</feature>
<feature type="compositionally biased region" description="Polar residues" evidence="10">
    <location>
        <begin position="306"/>
        <end position="317"/>
    </location>
</feature>
<feature type="region of interest" description="Disordered" evidence="10">
    <location>
        <begin position="1319"/>
        <end position="1339"/>
    </location>
</feature>
<evidence type="ECO:0000256" key="2">
    <source>
        <dbReference type="ARBA" id="ARBA00022723"/>
    </source>
</evidence>
<evidence type="ECO:0000256" key="8">
    <source>
        <dbReference type="ARBA" id="ARBA00023242"/>
    </source>
</evidence>
<feature type="compositionally biased region" description="Basic and acidic residues" evidence="10">
    <location>
        <begin position="1499"/>
        <end position="1509"/>
    </location>
</feature>
<evidence type="ECO:0000259" key="11">
    <source>
        <dbReference type="PROSITE" id="PS50157"/>
    </source>
</evidence>
<comment type="subcellular location">
    <subcellularLocation>
        <location evidence="1">Nucleus</location>
    </subcellularLocation>
</comment>
<evidence type="ECO:0000256" key="6">
    <source>
        <dbReference type="ARBA" id="ARBA00023015"/>
    </source>
</evidence>
<dbReference type="SMART" id="SM00355">
    <property type="entry name" value="ZnF_C2H2"/>
    <property type="match status" value="11"/>
</dbReference>
<feature type="compositionally biased region" description="Low complexity" evidence="10">
    <location>
        <begin position="386"/>
        <end position="399"/>
    </location>
</feature>
<feature type="compositionally biased region" description="Polar residues" evidence="10">
    <location>
        <begin position="497"/>
        <end position="510"/>
    </location>
</feature>
<keyword evidence="8" id="KW-0539">Nucleus</keyword>
<dbReference type="SUPFAM" id="SSF57667">
    <property type="entry name" value="beta-beta-alpha zinc fingers"/>
    <property type="match status" value="5"/>
</dbReference>
<dbReference type="GO" id="GO:0008270">
    <property type="term" value="F:zinc ion binding"/>
    <property type="evidence" value="ECO:0007669"/>
    <property type="project" value="UniProtKB-KW"/>
</dbReference>
<feature type="compositionally biased region" description="Low complexity" evidence="10">
    <location>
        <begin position="786"/>
        <end position="796"/>
    </location>
</feature>
<dbReference type="GO" id="GO:0005634">
    <property type="term" value="C:nucleus"/>
    <property type="evidence" value="ECO:0007669"/>
    <property type="project" value="UniProtKB-SubCell"/>
</dbReference>
<reference evidence="12" key="2">
    <citation type="submission" date="2025-08" db="UniProtKB">
        <authorList>
            <consortium name="Ensembl"/>
        </authorList>
    </citation>
    <scope>IDENTIFICATION</scope>
</reference>
<dbReference type="OrthoDB" id="8922241at2759"/>
<feature type="compositionally biased region" description="Polar residues" evidence="10">
    <location>
        <begin position="1068"/>
        <end position="1081"/>
    </location>
</feature>
<evidence type="ECO:0000256" key="7">
    <source>
        <dbReference type="ARBA" id="ARBA00023163"/>
    </source>
</evidence>
<dbReference type="FunFam" id="3.30.160.60:FF:000624">
    <property type="entry name" value="zinc finger protein 697"/>
    <property type="match status" value="2"/>
</dbReference>
<feature type="region of interest" description="Disordered" evidence="10">
    <location>
        <begin position="622"/>
        <end position="695"/>
    </location>
</feature>
<reference evidence="12" key="3">
    <citation type="submission" date="2025-09" db="UniProtKB">
        <authorList>
            <consortium name="Ensembl"/>
        </authorList>
    </citation>
    <scope>IDENTIFICATION</scope>
</reference>
<dbReference type="InterPro" id="IPR013087">
    <property type="entry name" value="Znf_C2H2_type"/>
</dbReference>
<evidence type="ECO:0000256" key="4">
    <source>
        <dbReference type="ARBA" id="ARBA00022771"/>
    </source>
</evidence>
<evidence type="ECO:0000256" key="5">
    <source>
        <dbReference type="ARBA" id="ARBA00022833"/>
    </source>
</evidence>
<dbReference type="GeneTree" id="ENSGT00530000064557"/>
<feature type="region of interest" description="Disordered" evidence="10">
    <location>
        <begin position="359"/>
        <end position="430"/>
    </location>
</feature>
<feature type="compositionally biased region" description="Low complexity" evidence="10">
    <location>
        <begin position="511"/>
        <end position="526"/>
    </location>
</feature>
<feature type="compositionally biased region" description="Basic residues" evidence="10">
    <location>
        <begin position="1524"/>
        <end position="1534"/>
    </location>
</feature>
<dbReference type="FunFam" id="3.30.160.60:FF:000446">
    <property type="entry name" value="Zinc finger protein"/>
    <property type="match status" value="1"/>
</dbReference>
<feature type="domain" description="C2H2-type" evidence="11">
    <location>
        <begin position="1295"/>
        <end position="1323"/>
    </location>
</feature>
<feature type="domain" description="C2H2-type" evidence="11">
    <location>
        <begin position="1184"/>
        <end position="1211"/>
    </location>
</feature>
<evidence type="ECO:0000256" key="10">
    <source>
        <dbReference type="SAM" id="MobiDB-lite"/>
    </source>
</evidence>
<feature type="compositionally biased region" description="Low complexity" evidence="10">
    <location>
        <begin position="631"/>
        <end position="642"/>
    </location>
</feature>
<feature type="compositionally biased region" description="Low complexity" evidence="10">
    <location>
        <begin position="17"/>
        <end position="46"/>
    </location>
</feature>
<feature type="compositionally biased region" description="Basic residues" evidence="10">
    <location>
        <begin position="403"/>
        <end position="415"/>
    </location>
</feature>
<feature type="domain" description="C2H2-type" evidence="11">
    <location>
        <begin position="1156"/>
        <end position="1183"/>
    </location>
</feature>
<sequence length="1699" mass="180049">MESGGNNRSPSKGGDRGSTSGTGSNNNSRNDTRGSASGASSSRSGVSGSGSSGRCSTVSAPGSIIVATSGAGGVVAAPPTASEWEMFQFGKYPMEILEMLSGHQAHQFKGLGLERQLPHQQQVQLHQHQQQLQQQQQGETSGALLSGIGLGSLQGSRSNSFADSASIFAKMSAPLPPLQQQTPSTSSQSSRKSSKMGASSASGSGGSMTGYPQFLRSFHPTEAALAQEQLHPGMGRFEHFAGGSVGGGAGVIGGVVTSAPPAPPPPLHPGISVPQASPGPSSSSPSPSSSTSTSNNPPSSSAVSSLGQQPVGSQSDARSLHQQFSCMLAANQYFLSGVPANASLEQFLVQQGTHNHLSLGLGQGSADSNSALAPPPALHPSHTHAHSAPQQQQQQQLPPHALPHPHSHPHSHHPLHPAPQPSTLGGFDFQGIPVLSSNQLASLMQQETGLPLPLPLHLSLSKDEGKTDGGTGTGGSGGGGRRKKAMAGYLPQRKPESSNNSSNCHTSGDPSTSNSSGGHNHNASSSLVGEGVVGLSSLEDHSSLLNSPPSSSSSVSSTSSSATSSTSASVLVTNGSQIPKIETLGPVAPTASQPEPEPLYHCGECGKTFTHLSSLRRHLRSHGLATGGGINSNSANNSNPSHSHQRQPESSLPHSTQDVISQSNPHHQQRQQQVPLNLQQSNSAPTSSSLCPSPEKTHCCPDCGKRFKKRGHLLQHGVIHSGERPFSCTICQRSFNRRESLTRHEKIHEDKPFRCPACGRCFRESTSLLNHAASGTCGRPGRGSRSRGSNSGTSSSLAVGGSESFQLKTSKTGAVGGAGIIAGGSEVGEYQGGQLASEGVIYGKAEEEVGEERRVVECMMGVNEEEKAGLPCGGLFQQERGGDTNSGSKGDTKYGPDFPRSRYQVPYRSEEYRGDYKQHRSQANSSCYPGESSCGNVMPGPALRKAPLAPTLHPHPQNQTQQQQHQQPPHLPLSSLLDDSEDDVSSSVSNAMSAIAAAAVASCIPNDHSSVGVREERRDIIGGLLGGLGFGPLGVSPGGPSSLSGIDKAYRGSGNEECMGNTMLSLTAQSQQQLPHQQTRNAKPKRPRKPRAKKEPVPGDGAGGEGTKRKRHTQSGGGTRGEGKERPYLCSVCGRGFSRRETLRRHDRIHTGEKPHHCSVCGKNFREAFHLSKHHTVHSGEKNYKCDICGKDFGYAQSLKRHGKLHQKDFGDEAATAGVTNNNSAASASGGGNSQDCNQGNSDSYYSYSQDKAQGSSTQPPPRLYTCAVCWKSFRHHFHLTAHHQAVHGSGEKLFSCEVCGKAFAYANSLTRHRLSQHGLTRTGQVNPAAGASGSRTSANRTVSESEIATNTLLQLVPASGTHGVHHTHMGIPHPQHLPPQSTSSLSPLFYLPETVASTTNSPSHSHILQNHCPVSHNHQHPATAKGEPLYQSASASLVSTTPSLFLPSSQPQHHPQQLAIDVKSLTMNRQCHSSLEMARKHKTKKRKRKQGSQYLSLTRDENKLRDPGRFMAAGGRFQNENGKRRKGRRNHQRALKKKLAQLLKAKGEGKFWRAGGLSLGYLPSSAVAQRRFPCPYCPSATFSRQSALLVHCAARHSPKTVSHHMRRECSVCGKRSRKLYGALCHRGFHLAQGTFSCSRCLSCFWNEALLKRHNFACRGVGKEGGCGDLKMLSLIETSEKKGEEGLNNQTTVLTDSRL</sequence>
<reference evidence="12 13" key="1">
    <citation type="submission" date="2019-04" db="EMBL/GenBank/DDBJ databases">
        <authorList>
            <consortium name="Wellcome Sanger Institute Data Sharing"/>
        </authorList>
    </citation>
    <scope>NUCLEOTIDE SEQUENCE [LARGE SCALE GENOMIC DNA]</scope>
</reference>
<dbReference type="InterPro" id="IPR050888">
    <property type="entry name" value="ZnF_C2H2-type_TF"/>
</dbReference>
<feature type="compositionally biased region" description="Low complexity" evidence="10">
    <location>
        <begin position="272"/>
        <end position="305"/>
    </location>
</feature>
<feature type="compositionally biased region" description="Basic residues" evidence="10">
    <location>
        <begin position="1480"/>
        <end position="1491"/>
    </location>
</feature>
<dbReference type="GO" id="GO:0043565">
    <property type="term" value="F:sequence-specific DNA binding"/>
    <property type="evidence" value="ECO:0007669"/>
    <property type="project" value="UniProtKB-ARBA"/>
</dbReference>
<feature type="domain" description="C2H2-type" evidence="11">
    <location>
        <begin position="698"/>
        <end position="725"/>
    </location>
</feature>
<feature type="compositionally biased region" description="Basic residues" evidence="10">
    <location>
        <begin position="1082"/>
        <end position="1092"/>
    </location>
</feature>
<evidence type="ECO:0000313" key="13">
    <source>
        <dbReference type="Proteomes" id="UP000694397"/>
    </source>
</evidence>
<keyword evidence="4 9" id="KW-0863">Zinc-finger</keyword>
<dbReference type="FunFam" id="3.30.160.60:FF:000099">
    <property type="entry name" value="Zinc finger protein 79"/>
    <property type="match status" value="1"/>
</dbReference>
<feature type="compositionally biased region" description="Low complexity" evidence="10">
    <location>
        <begin position="950"/>
        <end position="977"/>
    </location>
</feature>
<evidence type="ECO:0000256" key="1">
    <source>
        <dbReference type="ARBA" id="ARBA00004123"/>
    </source>
</evidence>
<feature type="compositionally biased region" description="Gly residues" evidence="10">
    <location>
        <begin position="468"/>
        <end position="479"/>
    </location>
</feature>